<dbReference type="Proteomes" id="UP000785679">
    <property type="component" value="Unassembled WGS sequence"/>
</dbReference>
<dbReference type="AlphaFoldDB" id="A0A8J8T6F6"/>
<proteinExistence type="predicted"/>
<gene>
    <name evidence="2" type="ORF">FGO68_gene16328</name>
</gene>
<feature type="region of interest" description="Disordered" evidence="1">
    <location>
        <begin position="29"/>
        <end position="53"/>
    </location>
</feature>
<protein>
    <submittedName>
        <fullName evidence="2">Uncharacterized protein</fullName>
    </submittedName>
</protein>
<keyword evidence="3" id="KW-1185">Reference proteome</keyword>
<evidence type="ECO:0000313" key="3">
    <source>
        <dbReference type="Proteomes" id="UP000785679"/>
    </source>
</evidence>
<organism evidence="2 3">
    <name type="scientific">Halteria grandinella</name>
    <dbReference type="NCBI Taxonomy" id="5974"/>
    <lineage>
        <taxon>Eukaryota</taxon>
        <taxon>Sar</taxon>
        <taxon>Alveolata</taxon>
        <taxon>Ciliophora</taxon>
        <taxon>Intramacronucleata</taxon>
        <taxon>Spirotrichea</taxon>
        <taxon>Stichotrichia</taxon>
        <taxon>Sporadotrichida</taxon>
        <taxon>Halteriidae</taxon>
        <taxon>Halteria</taxon>
    </lineage>
</organism>
<comment type="caution">
    <text evidence="2">The sequence shown here is derived from an EMBL/GenBank/DDBJ whole genome shotgun (WGS) entry which is preliminary data.</text>
</comment>
<reference evidence="2" key="1">
    <citation type="submission" date="2019-06" db="EMBL/GenBank/DDBJ databases">
        <authorList>
            <person name="Zheng W."/>
        </authorList>
    </citation>
    <scope>NUCLEOTIDE SEQUENCE</scope>
    <source>
        <strain evidence="2">QDHG01</strain>
    </source>
</reference>
<accession>A0A8J8T6F6</accession>
<sequence>MQAANFYTQSFQQPFAIQPVVTNAFAFQQPQDHTSNQPSSGRNSKKKNKQNFQQYKLEVASGNSLALIKGQINYNLENPEEAPQSKKKRKSKSIEKKNESEAGTEGRDISSLIMPLDKVGCFGIPMPGVDVFDNFGDGLTMVKNYAREIGFTIISEDKTSLTMRRIRCSKSNELKSHNHLIQRLTMAMII</sequence>
<feature type="compositionally biased region" description="Polar residues" evidence="1">
    <location>
        <begin position="29"/>
        <end position="42"/>
    </location>
</feature>
<evidence type="ECO:0000313" key="2">
    <source>
        <dbReference type="EMBL" id="TNV83073.1"/>
    </source>
</evidence>
<evidence type="ECO:0000256" key="1">
    <source>
        <dbReference type="SAM" id="MobiDB-lite"/>
    </source>
</evidence>
<feature type="region of interest" description="Disordered" evidence="1">
    <location>
        <begin position="77"/>
        <end position="108"/>
    </location>
</feature>
<dbReference type="EMBL" id="RRYP01004195">
    <property type="protein sequence ID" value="TNV83073.1"/>
    <property type="molecule type" value="Genomic_DNA"/>
</dbReference>
<feature type="compositionally biased region" description="Basic and acidic residues" evidence="1">
    <location>
        <begin position="92"/>
        <end position="108"/>
    </location>
</feature>
<name>A0A8J8T6F6_HALGN</name>